<accession>A0A0F9FQ16</accession>
<comment type="caution">
    <text evidence="1">The sequence shown here is derived from an EMBL/GenBank/DDBJ whole genome shotgun (WGS) entry which is preliminary data.</text>
</comment>
<dbReference type="SUPFAM" id="SSF49785">
    <property type="entry name" value="Galactose-binding domain-like"/>
    <property type="match status" value="1"/>
</dbReference>
<reference evidence="1" key="1">
    <citation type="journal article" date="2015" name="Nature">
        <title>Complex archaea that bridge the gap between prokaryotes and eukaryotes.</title>
        <authorList>
            <person name="Spang A."/>
            <person name="Saw J.H."/>
            <person name="Jorgensen S.L."/>
            <person name="Zaremba-Niedzwiedzka K."/>
            <person name="Martijn J."/>
            <person name="Lind A.E."/>
            <person name="van Eijk R."/>
            <person name="Schleper C."/>
            <person name="Guy L."/>
            <person name="Ettema T.J."/>
        </authorList>
    </citation>
    <scope>NUCLEOTIDE SEQUENCE</scope>
</reference>
<organism evidence="1">
    <name type="scientific">marine sediment metagenome</name>
    <dbReference type="NCBI Taxonomy" id="412755"/>
    <lineage>
        <taxon>unclassified sequences</taxon>
        <taxon>metagenomes</taxon>
        <taxon>ecological metagenomes</taxon>
    </lineage>
</organism>
<name>A0A0F9FQ16_9ZZZZ</name>
<gene>
    <name evidence="1" type="ORF">LCGC14_1925940</name>
</gene>
<dbReference type="InterPro" id="IPR008979">
    <property type="entry name" value="Galactose-bd-like_sf"/>
</dbReference>
<dbReference type="EMBL" id="LAZR01020600">
    <property type="protein sequence ID" value="KKL88313.1"/>
    <property type="molecule type" value="Genomic_DNA"/>
</dbReference>
<dbReference type="Gene3D" id="2.60.120.260">
    <property type="entry name" value="Galactose-binding domain-like"/>
    <property type="match status" value="1"/>
</dbReference>
<protein>
    <submittedName>
        <fullName evidence="1">Uncharacterized protein</fullName>
    </submittedName>
</protein>
<evidence type="ECO:0000313" key="1">
    <source>
        <dbReference type="EMBL" id="KKL88313.1"/>
    </source>
</evidence>
<sequence length="401" mass="42231">MAAPSIYFSQATWDDTTARLVTLIDSNGVFYTAGGGAGITSVDVASYGGTAVGIGQTAMASSMPVAIASDQTWVGATNLGKHEDAVHASSDVGIMALAVRTDDPSPIGAQGDYTPLLTSEVGGLWTEHVPNEVEAGNSTTSTLTASAVFTGTGIDILHHDIVTITIDASHNSAVDGMQFQFSTDNSNWDDVYTFTYTASDGARRFQFPVTSQFFRVVFTNGGTNQTHFRLQTIMHHANTLTTIHRVGDSLTLDRSAQLVKAVISGETTAGGGGMVNVKVNPSGTLEVNASQDTASDLQAQVESFPRSLSGRPVPYEDTNFTVGESPVTLDVNTDLGRNAVEGYIACDGPGDIIVTISDDGASFSSNITLKAHEVFDLQFLDVDQIKITHSGTDSAYRVVVV</sequence>
<dbReference type="AlphaFoldDB" id="A0A0F9FQ16"/>
<proteinExistence type="predicted"/>